<gene>
    <name evidence="1" type="ORF">PMACD_LOCUS6560</name>
</gene>
<keyword evidence="2" id="KW-1185">Reference proteome</keyword>
<dbReference type="AlphaFoldDB" id="A0A821RPG0"/>
<reference evidence="1" key="1">
    <citation type="submission" date="2021-02" db="EMBL/GenBank/DDBJ databases">
        <authorList>
            <person name="Steward A R."/>
        </authorList>
    </citation>
    <scope>NUCLEOTIDE SEQUENCE</scope>
</reference>
<evidence type="ECO:0000313" key="2">
    <source>
        <dbReference type="Proteomes" id="UP000663880"/>
    </source>
</evidence>
<protein>
    <submittedName>
        <fullName evidence="1">Uncharacterized protein</fullName>
    </submittedName>
</protein>
<comment type="caution">
    <text evidence="1">The sequence shown here is derived from an EMBL/GenBank/DDBJ whole genome shotgun (WGS) entry which is preliminary data.</text>
</comment>
<dbReference type="Proteomes" id="UP000663880">
    <property type="component" value="Unassembled WGS sequence"/>
</dbReference>
<dbReference type="EMBL" id="CAJOBZ010000014">
    <property type="protein sequence ID" value="CAF4845183.1"/>
    <property type="molecule type" value="Genomic_DNA"/>
</dbReference>
<name>A0A821RPG0_9NEOP</name>
<organism evidence="1 2">
    <name type="scientific">Pieris macdunnoughi</name>
    <dbReference type="NCBI Taxonomy" id="345717"/>
    <lineage>
        <taxon>Eukaryota</taxon>
        <taxon>Metazoa</taxon>
        <taxon>Ecdysozoa</taxon>
        <taxon>Arthropoda</taxon>
        <taxon>Hexapoda</taxon>
        <taxon>Insecta</taxon>
        <taxon>Pterygota</taxon>
        <taxon>Neoptera</taxon>
        <taxon>Endopterygota</taxon>
        <taxon>Lepidoptera</taxon>
        <taxon>Glossata</taxon>
        <taxon>Ditrysia</taxon>
        <taxon>Papilionoidea</taxon>
        <taxon>Pieridae</taxon>
        <taxon>Pierinae</taxon>
        <taxon>Pieris</taxon>
    </lineage>
</organism>
<accession>A0A821RPG0</accession>
<proteinExistence type="predicted"/>
<sequence>MSRQCSPNSYMEYVAMIQLRICNQLNNSEKLKGEMTFRASASFQGGVGGPVLEKEALVGVIVASIRPSKSKLVAANAELDHGHREKFLDEELSRT</sequence>
<evidence type="ECO:0000313" key="1">
    <source>
        <dbReference type="EMBL" id="CAF4845183.1"/>
    </source>
</evidence>